<organism evidence="2 3">
    <name type="scientific">Brassica carinata</name>
    <name type="common">Ethiopian mustard</name>
    <name type="synonym">Abyssinian cabbage</name>
    <dbReference type="NCBI Taxonomy" id="52824"/>
    <lineage>
        <taxon>Eukaryota</taxon>
        <taxon>Viridiplantae</taxon>
        <taxon>Streptophyta</taxon>
        <taxon>Embryophyta</taxon>
        <taxon>Tracheophyta</taxon>
        <taxon>Spermatophyta</taxon>
        <taxon>Magnoliopsida</taxon>
        <taxon>eudicotyledons</taxon>
        <taxon>Gunneridae</taxon>
        <taxon>Pentapetalae</taxon>
        <taxon>rosids</taxon>
        <taxon>malvids</taxon>
        <taxon>Brassicales</taxon>
        <taxon>Brassicaceae</taxon>
        <taxon>Brassiceae</taxon>
        <taxon>Brassica</taxon>
    </lineage>
</organism>
<comment type="caution">
    <text evidence="2">The sequence shown here is derived from an EMBL/GenBank/DDBJ whole genome shotgun (WGS) entry which is preliminary data.</text>
</comment>
<evidence type="ECO:0000256" key="1">
    <source>
        <dbReference type="SAM" id="MobiDB-lite"/>
    </source>
</evidence>
<accession>A0A8X7W082</accession>
<protein>
    <submittedName>
        <fullName evidence="2">Uncharacterized protein</fullName>
    </submittedName>
</protein>
<reference evidence="2 3" key="1">
    <citation type="submission" date="2020-02" db="EMBL/GenBank/DDBJ databases">
        <authorList>
            <person name="Ma Q."/>
            <person name="Huang Y."/>
            <person name="Song X."/>
            <person name="Pei D."/>
        </authorList>
    </citation>
    <scope>NUCLEOTIDE SEQUENCE [LARGE SCALE GENOMIC DNA]</scope>
    <source>
        <strain evidence="2">Sxm20200214</strain>
        <tissue evidence="2">Leaf</tissue>
    </source>
</reference>
<gene>
    <name evidence="2" type="ORF">Bca52824_013909</name>
</gene>
<dbReference type="EMBL" id="JAAMPC010000003">
    <property type="protein sequence ID" value="KAG2320696.1"/>
    <property type="molecule type" value="Genomic_DNA"/>
</dbReference>
<dbReference type="OrthoDB" id="1110247at2759"/>
<dbReference type="AlphaFoldDB" id="A0A8X7W082"/>
<evidence type="ECO:0000313" key="2">
    <source>
        <dbReference type="EMBL" id="KAG2320696.1"/>
    </source>
</evidence>
<name>A0A8X7W082_BRACI</name>
<feature type="region of interest" description="Disordered" evidence="1">
    <location>
        <begin position="82"/>
        <end position="109"/>
    </location>
</feature>
<keyword evidence="3" id="KW-1185">Reference proteome</keyword>
<feature type="region of interest" description="Disordered" evidence="1">
    <location>
        <begin position="31"/>
        <end position="67"/>
    </location>
</feature>
<proteinExistence type="predicted"/>
<evidence type="ECO:0000313" key="3">
    <source>
        <dbReference type="Proteomes" id="UP000886595"/>
    </source>
</evidence>
<sequence>MKGDKKKISSIFDNCHETASQEIFLRTCGFAQRGVPPDSDPSVLGDSPSPPSNDGTAPRRDSETDSVINSRYEEDWVESHAVRFVSPPESPGTVDSEEDRTVPVQSKVDSVPLEESANLLSSSSRLESPAKKLKIPLRDVVKAIVMNSRKTEEEDREIEKKTSCVQILIKKGFNFP</sequence>
<dbReference type="Proteomes" id="UP000886595">
    <property type="component" value="Unassembled WGS sequence"/>
</dbReference>